<protein>
    <submittedName>
        <fullName evidence="1">Uncharacterized protein</fullName>
    </submittedName>
</protein>
<evidence type="ECO:0000313" key="1">
    <source>
        <dbReference type="EMBL" id="KAJ8902372.1"/>
    </source>
</evidence>
<evidence type="ECO:0000313" key="2">
    <source>
        <dbReference type="Proteomes" id="UP001157974"/>
    </source>
</evidence>
<dbReference type="AlphaFoldDB" id="A0AAV8UM68"/>
<sequence>MALRSLARPGFMPRRGMSVIATVKSAADTTSKSFPAPAMISAQREVLMEIYKERLYWLNPESIISYSDADFEKADLDYQRYVDAENQNISQAFPEEMRADAKKNLIPTHPHKRMEKINGKTLKFAFPYLFD</sequence>
<dbReference type="Proteomes" id="UP001157974">
    <property type="component" value="Unassembled WGS sequence"/>
</dbReference>
<organism evidence="1 2">
    <name type="scientific">Rhodosorus marinus</name>
    <dbReference type="NCBI Taxonomy" id="101924"/>
    <lineage>
        <taxon>Eukaryota</taxon>
        <taxon>Rhodophyta</taxon>
        <taxon>Stylonematophyceae</taxon>
        <taxon>Stylonematales</taxon>
        <taxon>Stylonemataceae</taxon>
        <taxon>Rhodosorus</taxon>
    </lineage>
</organism>
<gene>
    <name evidence="1" type="ORF">NDN08_006779</name>
</gene>
<comment type="caution">
    <text evidence="1">The sequence shown here is derived from an EMBL/GenBank/DDBJ whole genome shotgun (WGS) entry which is preliminary data.</text>
</comment>
<accession>A0AAV8UM68</accession>
<reference evidence="1 2" key="1">
    <citation type="journal article" date="2023" name="Nat. Commun.">
        <title>Origin of minicircular mitochondrial genomes in red algae.</title>
        <authorList>
            <person name="Lee Y."/>
            <person name="Cho C.H."/>
            <person name="Lee Y.M."/>
            <person name="Park S.I."/>
            <person name="Yang J.H."/>
            <person name="West J.A."/>
            <person name="Bhattacharya D."/>
            <person name="Yoon H.S."/>
        </authorList>
    </citation>
    <scope>NUCLEOTIDE SEQUENCE [LARGE SCALE GENOMIC DNA]</scope>
    <source>
        <strain evidence="1 2">CCMP1338</strain>
        <tissue evidence="1">Whole cell</tissue>
    </source>
</reference>
<name>A0AAV8UM68_9RHOD</name>
<proteinExistence type="predicted"/>
<keyword evidence="2" id="KW-1185">Reference proteome</keyword>
<dbReference type="EMBL" id="JAMWBK010000009">
    <property type="protein sequence ID" value="KAJ8902372.1"/>
    <property type="molecule type" value="Genomic_DNA"/>
</dbReference>